<dbReference type="Pfam" id="PF23598">
    <property type="entry name" value="LRR_14"/>
    <property type="match status" value="1"/>
</dbReference>
<dbReference type="InterPro" id="IPR044974">
    <property type="entry name" value="Disease_R_plants"/>
</dbReference>
<dbReference type="Pfam" id="PF23559">
    <property type="entry name" value="WHD_DRP"/>
    <property type="match status" value="1"/>
</dbReference>
<dbReference type="Gene3D" id="3.80.10.10">
    <property type="entry name" value="Ribonuclease Inhibitor"/>
    <property type="match status" value="1"/>
</dbReference>
<dbReference type="PANTHER" id="PTHR23155">
    <property type="entry name" value="DISEASE RESISTANCE PROTEIN RP"/>
    <property type="match status" value="1"/>
</dbReference>
<evidence type="ECO:0000313" key="7">
    <source>
        <dbReference type="EMBL" id="VAH70707.1"/>
    </source>
</evidence>
<evidence type="ECO:0000313" key="8">
    <source>
        <dbReference type="Proteomes" id="UP000324705"/>
    </source>
</evidence>
<dbReference type="InterPro" id="IPR032675">
    <property type="entry name" value="LRR_dom_sf"/>
</dbReference>
<evidence type="ECO:0000256" key="3">
    <source>
        <dbReference type="SAM" id="MobiDB-lite"/>
    </source>
</evidence>
<evidence type="ECO:0008006" key="9">
    <source>
        <dbReference type="Google" id="ProtNLM"/>
    </source>
</evidence>
<evidence type="ECO:0000259" key="4">
    <source>
        <dbReference type="Pfam" id="PF00931"/>
    </source>
</evidence>
<feature type="compositionally biased region" description="Polar residues" evidence="3">
    <location>
        <begin position="932"/>
        <end position="942"/>
    </location>
</feature>
<dbReference type="PANTHER" id="PTHR23155:SF1227">
    <property type="entry name" value="OS11G0462500 PROTEIN"/>
    <property type="match status" value="1"/>
</dbReference>
<evidence type="ECO:0000256" key="1">
    <source>
        <dbReference type="ARBA" id="ARBA00022737"/>
    </source>
</evidence>
<dbReference type="Gene3D" id="1.10.8.430">
    <property type="entry name" value="Helical domain of apoptotic protease-activating factors"/>
    <property type="match status" value="1"/>
</dbReference>
<dbReference type="Gramene" id="TRITD3Bv1G002230.2">
    <property type="protein sequence ID" value="TRITD3Bv1G002230.2"/>
    <property type="gene ID" value="TRITD3Bv1G002230"/>
</dbReference>
<dbReference type="InterPro" id="IPR042197">
    <property type="entry name" value="Apaf_helical"/>
</dbReference>
<feature type="compositionally biased region" description="Basic and acidic residues" evidence="3">
    <location>
        <begin position="947"/>
        <end position="976"/>
    </location>
</feature>
<dbReference type="Gene3D" id="3.40.50.300">
    <property type="entry name" value="P-loop containing nucleotide triphosphate hydrolases"/>
    <property type="match status" value="1"/>
</dbReference>
<dbReference type="GO" id="GO:0043531">
    <property type="term" value="F:ADP binding"/>
    <property type="evidence" value="ECO:0007669"/>
    <property type="project" value="InterPro"/>
</dbReference>
<dbReference type="GO" id="GO:0098542">
    <property type="term" value="P:defense response to other organism"/>
    <property type="evidence" value="ECO:0007669"/>
    <property type="project" value="TreeGrafter"/>
</dbReference>
<sequence>MIGGEVIQAVTFANSVLSKVADVITRDKSMKSAVKRGLNDIKLDMKMVISEIKFNEENNQGATHESKVVILKELANDIEDFIDLTWVPGASGLLLSAFGLDHRPQIVQTIDHFKDSIQKVRTWQPDAGSSQGKDSAATWSCPSATPLNPYSRDLDHEATFRSICKHRCELQGLLSASEGQELKVISIVGCRGVGKTSLATAVYDDCRAEYDCVAWVVASECRDLEDLLTKLLKEAQRTAKPTSTAAQGSISDTEQTSLRNFLSDKSRYFVVIDDVDRLEVWQAIKREFPKEGHGSRIIVTTSMHSVAAECSWGSHVYTMQCLDKDESEKVFWESVGKENQTPALERASEGIITKCGGLPLALISVANYLRRRGRTESQVAGGLTTEHCKSAACTLGDKILKGQDSEFLKINRALLQCYNNLPDYAHQSCLLYASVFPRGRPINSKVLLRRWMSEEFAAHGTVSDEEGVRSCLQAFIERCIVEPVEIKNARVARCRVHSIMLEFIIHKAVSKKFVALVDKDELLSNNGTITNVRVRRLSVQDSTKEGVDDAVCTARGIDLSVIRSLTIFGSPLLDLRACELLRVLDLEGCKGVNNDTVLEDICKQRLLKYLSLRGTDVDHLHQKIKHLVHLETLDIRETSVEVVAIEVIRLPLLAHLFGRFELPHGITEEISKQSKLQTLAGVVVTEADKSFENIILHARKLRKVKIYQATSYSSNSCNRQMNPGSISPLPLNERFTGSTALQILSIDSSDLSQELISFLKAPCAITSIKLRGQLDILPATPTLTELSDLNRLLLISTGLSIEDLSALQNLPCLEYLKLAEEDGDGFRGSSFVLKSGGFPSLRRLCFEAPRLPQVQIEQGSMKSLTILDLLCPDPVIREPRLGRHFCSFIQLETRLGVEGVSYLENLKEVILHHSMSESKVQAWKEEAIGHNNKPSVKRQPQPTIHAARHEMQARIDKRKNPDGGKGEKDDKLKKKK</sequence>
<feature type="domain" description="Disease resistance protein winged helix" evidence="5">
    <location>
        <begin position="435"/>
        <end position="504"/>
    </location>
</feature>
<organism evidence="7 8">
    <name type="scientific">Triticum turgidum subsp. durum</name>
    <name type="common">Durum wheat</name>
    <name type="synonym">Triticum durum</name>
    <dbReference type="NCBI Taxonomy" id="4567"/>
    <lineage>
        <taxon>Eukaryota</taxon>
        <taxon>Viridiplantae</taxon>
        <taxon>Streptophyta</taxon>
        <taxon>Embryophyta</taxon>
        <taxon>Tracheophyta</taxon>
        <taxon>Spermatophyta</taxon>
        <taxon>Magnoliopsida</taxon>
        <taxon>Liliopsida</taxon>
        <taxon>Poales</taxon>
        <taxon>Poaceae</taxon>
        <taxon>BOP clade</taxon>
        <taxon>Pooideae</taxon>
        <taxon>Triticodae</taxon>
        <taxon>Triticeae</taxon>
        <taxon>Triticinae</taxon>
        <taxon>Triticum</taxon>
    </lineage>
</organism>
<accession>A0A9R1RVH9</accession>
<dbReference type="Gene3D" id="1.10.10.10">
    <property type="entry name" value="Winged helix-like DNA-binding domain superfamily/Winged helix DNA-binding domain"/>
    <property type="match status" value="1"/>
</dbReference>
<dbReference type="AlphaFoldDB" id="A0A9R1RVH9"/>
<dbReference type="InterPro" id="IPR058922">
    <property type="entry name" value="WHD_DRP"/>
</dbReference>
<dbReference type="PRINTS" id="PR00364">
    <property type="entry name" value="DISEASERSIST"/>
</dbReference>
<keyword evidence="8" id="KW-1185">Reference proteome</keyword>
<dbReference type="InterPro" id="IPR027417">
    <property type="entry name" value="P-loop_NTPase"/>
</dbReference>
<dbReference type="SUPFAM" id="SSF52058">
    <property type="entry name" value="L domain-like"/>
    <property type="match status" value="1"/>
</dbReference>
<name>A0A9R1RVH9_TRITD</name>
<proteinExistence type="predicted"/>
<protein>
    <recommendedName>
        <fullName evidence="9">NB-ARC domain-containing protein</fullName>
    </recommendedName>
</protein>
<feature type="domain" description="NB-ARC" evidence="4">
    <location>
        <begin position="178"/>
        <end position="339"/>
    </location>
</feature>
<feature type="region of interest" description="Disordered" evidence="3">
    <location>
        <begin position="928"/>
        <end position="976"/>
    </location>
</feature>
<keyword evidence="2" id="KW-0611">Plant defense</keyword>
<evidence type="ECO:0000256" key="2">
    <source>
        <dbReference type="ARBA" id="ARBA00022821"/>
    </source>
</evidence>
<dbReference type="InterPro" id="IPR036388">
    <property type="entry name" value="WH-like_DNA-bd_sf"/>
</dbReference>
<keyword evidence="1" id="KW-0677">Repeat</keyword>
<dbReference type="InterPro" id="IPR002182">
    <property type="entry name" value="NB-ARC"/>
</dbReference>
<dbReference type="Pfam" id="PF00931">
    <property type="entry name" value="NB-ARC"/>
    <property type="match status" value="1"/>
</dbReference>
<feature type="domain" description="Disease resistance R13L4/SHOC-2-like LRR" evidence="6">
    <location>
        <begin position="562"/>
        <end position="935"/>
    </location>
</feature>
<dbReference type="OMA" id="EPPEWIL"/>
<evidence type="ECO:0000259" key="6">
    <source>
        <dbReference type="Pfam" id="PF23598"/>
    </source>
</evidence>
<reference evidence="7 8" key="1">
    <citation type="submission" date="2017-09" db="EMBL/GenBank/DDBJ databases">
        <authorList>
            <consortium name="International Durum Wheat Genome Sequencing Consortium (IDWGSC)"/>
            <person name="Milanesi L."/>
        </authorList>
    </citation>
    <scope>NUCLEOTIDE SEQUENCE [LARGE SCALE GENOMIC DNA]</scope>
    <source>
        <strain evidence="8">cv. Svevo</strain>
    </source>
</reference>
<dbReference type="EMBL" id="LT934116">
    <property type="protein sequence ID" value="VAH70707.1"/>
    <property type="molecule type" value="Genomic_DNA"/>
</dbReference>
<dbReference type="SUPFAM" id="SSF52540">
    <property type="entry name" value="P-loop containing nucleoside triphosphate hydrolases"/>
    <property type="match status" value="1"/>
</dbReference>
<dbReference type="Proteomes" id="UP000324705">
    <property type="component" value="Chromosome 3B"/>
</dbReference>
<evidence type="ECO:0000259" key="5">
    <source>
        <dbReference type="Pfam" id="PF23559"/>
    </source>
</evidence>
<gene>
    <name evidence="7" type="ORF">TRITD_3Bv1G002230</name>
</gene>
<dbReference type="InterPro" id="IPR055414">
    <property type="entry name" value="LRR_R13L4/SHOC2-like"/>
</dbReference>